<gene>
    <name evidence="2" type="ORF">L596_013151</name>
</gene>
<sequence>MTAFRFYSYKITRIPKRYQENPKASSEIAPQTPKRKRITGVSSSNKGIIVLADFLDCGLVDVGEVKWMASTGLQSGQLYKLISCHPKADSRQNPLELQHCRNVCRDRPK</sequence>
<dbReference type="EMBL" id="AZBU02000003">
    <property type="protein sequence ID" value="TKR88986.1"/>
    <property type="molecule type" value="Genomic_DNA"/>
</dbReference>
<name>A0A4U5NZC1_STECR</name>
<evidence type="ECO:0000313" key="2">
    <source>
        <dbReference type="EMBL" id="TKR88986.1"/>
    </source>
</evidence>
<reference evidence="2 3" key="2">
    <citation type="journal article" date="2019" name="G3 (Bethesda)">
        <title>Hybrid Assembly of the Genome of the Entomopathogenic Nematode Steinernema carpocapsae Identifies the X-Chromosome.</title>
        <authorList>
            <person name="Serra L."/>
            <person name="Macchietto M."/>
            <person name="Macias-Munoz A."/>
            <person name="McGill C.J."/>
            <person name="Rodriguez I.M."/>
            <person name="Rodriguez B."/>
            <person name="Murad R."/>
            <person name="Mortazavi A."/>
        </authorList>
    </citation>
    <scope>NUCLEOTIDE SEQUENCE [LARGE SCALE GENOMIC DNA]</scope>
    <source>
        <strain evidence="2 3">ALL</strain>
    </source>
</reference>
<protein>
    <submittedName>
        <fullName evidence="2">Uncharacterized protein</fullName>
    </submittedName>
</protein>
<accession>A0A4U5NZC1</accession>
<comment type="caution">
    <text evidence="2">The sequence shown here is derived from an EMBL/GenBank/DDBJ whole genome shotgun (WGS) entry which is preliminary data.</text>
</comment>
<dbReference type="Proteomes" id="UP000298663">
    <property type="component" value="Unassembled WGS sequence"/>
</dbReference>
<keyword evidence="3" id="KW-1185">Reference proteome</keyword>
<evidence type="ECO:0000313" key="3">
    <source>
        <dbReference type="Proteomes" id="UP000298663"/>
    </source>
</evidence>
<dbReference type="AlphaFoldDB" id="A0A4U5NZC1"/>
<organism evidence="2 3">
    <name type="scientific">Steinernema carpocapsae</name>
    <name type="common">Entomopathogenic nematode</name>
    <dbReference type="NCBI Taxonomy" id="34508"/>
    <lineage>
        <taxon>Eukaryota</taxon>
        <taxon>Metazoa</taxon>
        <taxon>Ecdysozoa</taxon>
        <taxon>Nematoda</taxon>
        <taxon>Chromadorea</taxon>
        <taxon>Rhabditida</taxon>
        <taxon>Tylenchina</taxon>
        <taxon>Panagrolaimomorpha</taxon>
        <taxon>Strongyloidoidea</taxon>
        <taxon>Steinernematidae</taxon>
        <taxon>Steinernema</taxon>
    </lineage>
</organism>
<reference evidence="2 3" key="1">
    <citation type="journal article" date="2015" name="Genome Biol.">
        <title>Comparative genomics of Steinernema reveals deeply conserved gene regulatory networks.</title>
        <authorList>
            <person name="Dillman A.R."/>
            <person name="Macchietto M."/>
            <person name="Porter C.F."/>
            <person name="Rogers A."/>
            <person name="Williams B."/>
            <person name="Antoshechkin I."/>
            <person name="Lee M.M."/>
            <person name="Goodwin Z."/>
            <person name="Lu X."/>
            <person name="Lewis E.E."/>
            <person name="Goodrich-Blair H."/>
            <person name="Stock S.P."/>
            <person name="Adams B.J."/>
            <person name="Sternberg P.W."/>
            <person name="Mortazavi A."/>
        </authorList>
    </citation>
    <scope>NUCLEOTIDE SEQUENCE [LARGE SCALE GENOMIC DNA]</scope>
    <source>
        <strain evidence="2 3">ALL</strain>
    </source>
</reference>
<evidence type="ECO:0000256" key="1">
    <source>
        <dbReference type="SAM" id="MobiDB-lite"/>
    </source>
</evidence>
<proteinExistence type="predicted"/>
<feature type="region of interest" description="Disordered" evidence="1">
    <location>
        <begin position="20"/>
        <end position="39"/>
    </location>
</feature>